<proteinExistence type="predicted"/>
<sequence>MIQSNEHPHVIKELIAERIRSQEEQRQREMESLVPTAVSF</sequence>
<organism evidence="1 2">
    <name type="scientific">Acanthocheilonema viteae</name>
    <name type="common">Filarial nematode worm</name>
    <name type="synonym">Dipetalonema viteae</name>
    <dbReference type="NCBI Taxonomy" id="6277"/>
    <lineage>
        <taxon>Eukaryota</taxon>
        <taxon>Metazoa</taxon>
        <taxon>Ecdysozoa</taxon>
        <taxon>Nematoda</taxon>
        <taxon>Chromadorea</taxon>
        <taxon>Rhabditida</taxon>
        <taxon>Spirurina</taxon>
        <taxon>Spiruromorpha</taxon>
        <taxon>Filarioidea</taxon>
        <taxon>Onchocercidae</taxon>
        <taxon>Acanthocheilonema</taxon>
    </lineage>
</organism>
<protein>
    <submittedName>
        <fullName evidence="1">Uncharacterized protein</fullName>
    </submittedName>
</protein>
<feature type="non-terminal residue" evidence="1">
    <location>
        <position position="40"/>
    </location>
</feature>
<gene>
    <name evidence="1" type="ORF">NAV_LOCUS9636</name>
</gene>
<dbReference type="AlphaFoldDB" id="A0A498SRA2"/>
<evidence type="ECO:0000313" key="2">
    <source>
        <dbReference type="Proteomes" id="UP000276991"/>
    </source>
</evidence>
<reference evidence="1 2" key="1">
    <citation type="submission" date="2018-08" db="EMBL/GenBank/DDBJ databases">
        <authorList>
            <person name="Laetsch R D."/>
            <person name="Stevens L."/>
            <person name="Kumar S."/>
            <person name="Blaxter L. M."/>
        </authorList>
    </citation>
    <scope>NUCLEOTIDE SEQUENCE [LARGE SCALE GENOMIC DNA]</scope>
</reference>
<accession>A0A498SRA2</accession>
<keyword evidence="2" id="KW-1185">Reference proteome</keyword>
<evidence type="ECO:0000313" key="1">
    <source>
        <dbReference type="EMBL" id="VBB34845.1"/>
    </source>
</evidence>
<name>A0A498SRA2_ACAVI</name>
<dbReference type="Proteomes" id="UP000276991">
    <property type="component" value="Unassembled WGS sequence"/>
</dbReference>
<dbReference type="EMBL" id="UPTC01004212">
    <property type="protein sequence ID" value="VBB34845.1"/>
    <property type="molecule type" value="Genomic_DNA"/>
</dbReference>